<reference evidence="3" key="2">
    <citation type="journal article" date="2019" name="Mol. Plant Microbe Interact.">
        <title>Genome sequence resources for four phytopathogenic fungi from the Colletotrichum orbiculare species complex.</title>
        <authorList>
            <person name="Gan P."/>
            <person name="Tsushima A."/>
            <person name="Narusaka M."/>
            <person name="Narusaka Y."/>
            <person name="Takano Y."/>
            <person name="Kubo Y."/>
            <person name="Shirasu K."/>
        </authorList>
    </citation>
    <scope>GENOME REANNOTATION</scope>
    <source>
        <strain evidence="3">104-T / ATCC 96160 / CBS 514.97 / LARS 414 / MAFF 240422</strain>
    </source>
</reference>
<evidence type="ECO:0000313" key="3">
    <source>
        <dbReference type="Proteomes" id="UP000014480"/>
    </source>
</evidence>
<dbReference type="Proteomes" id="UP000014480">
    <property type="component" value="Unassembled WGS sequence"/>
</dbReference>
<sequence length="72" mass="8582">MKADRRRDDDWNAALTRRYKQRESRSKVCAHGRQTRASSEAGRMQWQLSMEPRAPSRFTVRPTRECFVQARI</sequence>
<protein>
    <submittedName>
        <fullName evidence="2">Uncharacterized protein</fullName>
    </submittedName>
</protein>
<evidence type="ECO:0000313" key="2">
    <source>
        <dbReference type="EMBL" id="TDZ18317.1"/>
    </source>
</evidence>
<reference evidence="3" key="1">
    <citation type="journal article" date="2013" name="New Phytol.">
        <title>Comparative genomic and transcriptomic analyses reveal the hemibiotrophic stage shift of Colletotrichum fungi.</title>
        <authorList>
            <person name="Gan P."/>
            <person name="Ikeda K."/>
            <person name="Irieda H."/>
            <person name="Narusaka M."/>
            <person name="O'Connell R.J."/>
            <person name="Narusaka Y."/>
            <person name="Takano Y."/>
            <person name="Kubo Y."/>
            <person name="Shirasu K."/>
        </authorList>
    </citation>
    <scope>NUCLEOTIDE SEQUENCE [LARGE SCALE GENOMIC DNA]</scope>
    <source>
        <strain evidence="3">104-T / ATCC 96160 / CBS 514.97 / LARS 414 / MAFF 240422</strain>
    </source>
</reference>
<gene>
    <name evidence="2" type="ORF">Cob_v008950</name>
</gene>
<accession>A0A484FMW6</accession>
<evidence type="ECO:0000256" key="1">
    <source>
        <dbReference type="SAM" id="MobiDB-lite"/>
    </source>
</evidence>
<keyword evidence="3" id="KW-1185">Reference proteome</keyword>
<name>A0A484FMW6_COLOR</name>
<dbReference type="EMBL" id="AMCV02000025">
    <property type="protein sequence ID" value="TDZ18317.1"/>
    <property type="molecule type" value="Genomic_DNA"/>
</dbReference>
<feature type="region of interest" description="Disordered" evidence="1">
    <location>
        <begin position="22"/>
        <end position="44"/>
    </location>
</feature>
<comment type="caution">
    <text evidence="2">The sequence shown here is derived from an EMBL/GenBank/DDBJ whole genome shotgun (WGS) entry which is preliminary data.</text>
</comment>
<proteinExistence type="predicted"/>
<organism evidence="2 3">
    <name type="scientific">Colletotrichum orbiculare (strain 104-T / ATCC 96160 / CBS 514.97 / LARS 414 / MAFF 240422)</name>
    <name type="common">Cucumber anthracnose fungus</name>
    <name type="synonym">Colletotrichum lagenarium</name>
    <dbReference type="NCBI Taxonomy" id="1213857"/>
    <lineage>
        <taxon>Eukaryota</taxon>
        <taxon>Fungi</taxon>
        <taxon>Dikarya</taxon>
        <taxon>Ascomycota</taxon>
        <taxon>Pezizomycotina</taxon>
        <taxon>Sordariomycetes</taxon>
        <taxon>Hypocreomycetidae</taxon>
        <taxon>Glomerellales</taxon>
        <taxon>Glomerellaceae</taxon>
        <taxon>Colletotrichum</taxon>
        <taxon>Colletotrichum orbiculare species complex</taxon>
    </lineage>
</organism>
<dbReference type="AlphaFoldDB" id="A0A484FMW6"/>